<dbReference type="EMBL" id="BAAAHG010000032">
    <property type="protein sequence ID" value="GAA0919388.1"/>
    <property type="molecule type" value="Genomic_DNA"/>
</dbReference>
<organism evidence="1 2">
    <name type="scientific">Streptomyces thermoalcalitolerans</name>
    <dbReference type="NCBI Taxonomy" id="65605"/>
    <lineage>
        <taxon>Bacteria</taxon>
        <taxon>Bacillati</taxon>
        <taxon>Actinomycetota</taxon>
        <taxon>Actinomycetes</taxon>
        <taxon>Kitasatosporales</taxon>
        <taxon>Streptomycetaceae</taxon>
        <taxon>Streptomyces</taxon>
    </lineage>
</organism>
<evidence type="ECO:0008006" key="3">
    <source>
        <dbReference type="Google" id="ProtNLM"/>
    </source>
</evidence>
<dbReference type="PANTHER" id="PTHR46649:SF4">
    <property type="entry name" value="HALOACID DEHALOGENASE-LIKE HYDROLASE (HAD) SUPERFAMILY PROTEIN"/>
    <property type="match status" value="1"/>
</dbReference>
<proteinExistence type="predicted"/>
<protein>
    <recommendedName>
        <fullName evidence="3">Hydrolase</fullName>
    </recommendedName>
</protein>
<accession>A0ABN1NYB5</accession>
<keyword evidence="2" id="KW-1185">Reference proteome</keyword>
<dbReference type="InterPro" id="IPR023214">
    <property type="entry name" value="HAD_sf"/>
</dbReference>
<dbReference type="InterPro" id="IPR036412">
    <property type="entry name" value="HAD-like_sf"/>
</dbReference>
<dbReference type="Gene3D" id="3.40.50.1000">
    <property type="entry name" value="HAD superfamily/HAD-like"/>
    <property type="match status" value="1"/>
</dbReference>
<dbReference type="Pfam" id="PF00702">
    <property type="entry name" value="Hydrolase"/>
    <property type="match status" value="1"/>
</dbReference>
<dbReference type="Proteomes" id="UP001501005">
    <property type="component" value="Unassembled WGS sequence"/>
</dbReference>
<name>A0ABN1NYB5_9ACTN</name>
<evidence type="ECO:0000313" key="2">
    <source>
        <dbReference type="Proteomes" id="UP001501005"/>
    </source>
</evidence>
<sequence length="167" mass="17938">MRLLEEPAGLWEVRDRGTEQRRAACTGLSRQVPLPDPVLHDALYDRRMTPAAWTPYPDAAEVLCTPHERGIGVGVVSSIGRDLRPVFRVHGLAPYVGTHVLSYERGIQKPDPRLFAPACTALGAGVGDVLMAGDSRHADGGAAALGCAVHFVDHLPVADRPFSSSVR</sequence>
<evidence type="ECO:0000313" key="1">
    <source>
        <dbReference type="EMBL" id="GAA0919388.1"/>
    </source>
</evidence>
<dbReference type="SUPFAM" id="SSF56784">
    <property type="entry name" value="HAD-like"/>
    <property type="match status" value="1"/>
</dbReference>
<reference evidence="1 2" key="1">
    <citation type="journal article" date="2019" name="Int. J. Syst. Evol. Microbiol.">
        <title>The Global Catalogue of Microorganisms (GCM) 10K type strain sequencing project: providing services to taxonomists for standard genome sequencing and annotation.</title>
        <authorList>
            <consortium name="The Broad Institute Genomics Platform"/>
            <consortium name="The Broad Institute Genome Sequencing Center for Infectious Disease"/>
            <person name="Wu L."/>
            <person name="Ma J."/>
        </authorList>
    </citation>
    <scope>NUCLEOTIDE SEQUENCE [LARGE SCALE GENOMIC DNA]</scope>
    <source>
        <strain evidence="1 2">JCM 10673</strain>
    </source>
</reference>
<dbReference type="PANTHER" id="PTHR46649">
    <property type="match status" value="1"/>
</dbReference>
<comment type="caution">
    <text evidence="1">The sequence shown here is derived from an EMBL/GenBank/DDBJ whole genome shotgun (WGS) entry which is preliminary data.</text>
</comment>
<gene>
    <name evidence="1" type="ORF">GCM10009549_37490</name>
</gene>